<feature type="signal peptide" evidence="1">
    <location>
        <begin position="1"/>
        <end position="25"/>
    </location>
</feature>
<keyword evidence="1" id="KW-0732">Signal</keyword>
<dbReference type="RefSeq" id="WP_220756188.1">
    <property type="nucleotide sequence ID" value="NZ_BPEU01000003.1"/>
</dbReference>
<proteinExistence type="predicted"/>
<protein>
    <submittedName>
        <fullName evidence="2">Outer membrane protein</fullName>
    </submittedName>
</protein>
<evidence type="ECO:0000256" key="1">
    <source>
        <dbReference type="SAM" id="SignalP"/>
    </source>
</evidence>
<dbReference type="Proteomes" id="UP000773469">
    <property type="component" value="Unassembled WGS sequence"/>
</dbReference>
<dbReference type="EMBL" id="BPEU01000003">
    <property type="protein sequence ID" value="GIU36390.1"/>
    <property type="molecule type" value="Genomic_DNA"/>
</dbReference>
<reference evidence="2 3" key="1">
    <citation type="submission" date="2021-05" db="EMBL/GenBank/DDBJ databases">
        <title>Molecular characterization for Shewanella algae harboring chromosomal blaOXA-55-like strains isolated from clinical and environment sample.</title>
        <authorList>
            <person name="Ohama Y."/>
            <person name="Aoki K."/>
            <person name="Harada S."/>
            <person name="Moriya K."/>
            <person name="Ishii Y."/>
            <person name="Tateda K."/>
        </authorList>
    </citation>
    <scope>NUCLEOTIDE SEQUENCE [LARGE SCALE GENOMIC DNA]</scope>
    <source>
        <strain evidence="2 3">MBTL60-118</strain>
    </source>
</reference>
<evidence type="ECO:0000313" key="2">
    <source>
        <dbReference type="EMBL" id="GIU36390.1"/>
    </source>
</evidence>
<comment type="caution">
    <text evidence="2">The sequence shown here is derived from an EMBL/GenBank/DDBJ whole genome shotgun (WGS) entry which is preliminary data.</text>
</comment>
<organism evidence="2 3">
    <name type="scientific">Shewanella colwelliana</name>
    <name type="common">Alteromonas colwelliana</name>
    <dbReference type="NCBI Taxonomy" id="23"/>
    <lineage>
        <taxon>Bacteria</taxon>
        <taxon>Pseudomonadati</taxon>
        <taxon>Pseudomonadota</taxon>
        <taxon>Gammaproteobacteria</taxon>
        <taxon>Alteromonadales</taxon>
        <taxon>Shewanellaceae</taxon>
        <taxon>Shewanella</taxon>
    </lineage>
</organism>
<accession>A0ABQ4NV83</accession>
<evidence type="ECO:0000313" key="3">
    <source>
        <dbReference type="Proteomes" id="UP000773469"/>
    </source>
</evidence>
<keyword evidence="3" id="KW-1185">Reference proteome</keyword>
<sequence>MSPSRFFRSLLLFCCCGSLASLSQADEREDFTHYAFANYLGSGLYRTANQNTTVINVPISFTLSEDEHSSLSLRTPISLGFFNFKWRDLPEGDFPSSVGTATFTPGIEYRTRTAANHELQSYVDLGYGNNFSSGTDVAIMSAGVSSLLDVDYKQARPVWVNRLFFAGYSSFDGGVSETYSAIQSGIDIGTNVYWRWDWLGVEVEPRLFAAGYWYFDKLRFVMPLGEDVLVSHSLEVGVTLAFSKPILWEWMGIDRIGLSYRAGDGVQAWRLIFEFPI</sequence>
<name>A0ABQ4NV83_SHECO</name>
<gene>
    <name evidence="2" type="ORF">TUM3794_05470</name>
</gene>
<feature type="chain" id="PRO_5045710769" evidence="1">
    <location>
        <begin position="26"/>
        <end position="277"/>
    </location>
</feature>